<keyword evidence="14" id="KW-0325">Glycoprotein</keyword>
<dbReference type="Pfam" id="PF12349">
    <property type="entry name" value="Sterol-sensing"/>
    <property type="match status" value="1"/>
</dbReference>
<dbReference type="GO" id="GO:0005789">
    <property type="term" value="C:endoplasmic reticulum membrane"/>
    <property type="evidence" value="ECO:0007669"/>
    <property type="project" value="UniProtKB-SubCell"/>
</dbReference>
<evidence type="ECO:0000256" key="5">
    <source>
        <dbReference type="ARBA" id="ARBA00022574"/>
    </source>
</evidence>
<proteinExistence type="inferred from homology"/>
<feature type="transmembrane region" description="Helical" evidence="16">
    <location>
        <begin position="372"/>
        <end position="396"/>
    </location>
</feature>
<evidence type="ECO:0000259" key="17">
    <source>
        <dbReference type="PROSITE" id="PS50156"/>
    </source>
</evidence>
<keyword evidence="9 16" id="KW-1133">Transmembrane helix</keyword>
<sequence>MIWYLLYPLRGTSEPAELSPTHPIRRAFKAYGTATARHWLLSIILTVIVSVLLCYPAVFQTDSPAAAGLRNLPKHVWTSTTEVGSDRAADVEARQVWVHGDYMKAIDRRVLKVALDVQDALIGDGFDEVLGTPPESKSARAHSEEHCAATKPGQRWGFHSPLMYWNCSHKLLDEDSDLLATINSHAQLQSALNITLRPSTVFAGKSFAKTKLRSADAIVITLFDQTAAGLGDSWDKRSGLLVQNLAPEWCMIPHDGQVATSRLYEFRFKPMTLNDDLFLAASYMVTAAYVVMRMMQLRAVKSWFGLLITIGAKMTVCVIGSFTICSFLGINLARIPRPWFPGVVFCFGLGNIFRLINVVLETPAEMPSPQRIGHALGQVGHLSLAVAGQNLILIYLCSRIVTPWVADFCIFAAVTLILDLAFHLTFFLAVLSVDVQRMELSDSLERIDLNHRAAKSRRAERQTWLSALREGTLPVSTRFAGSVAMLSFLLAINWHFFDSNGRKLTVHTLKERMFRRQEKLDVVSTWTLPSINQARTPADWLRIQDHNTAKELFGFIKPGAHSFVARIYDPILIVSKNATGRDVGQKASSLTESFRHFARGHAYSAALMVAFLIAGVTLLMNYLLWTGLPEGFGEEEEDEDAFFNVETLSAVQALDIVQLTSSPKGHIASVSLDRTTSIWFHDQNTFRQTTLQTSAMKPKLWPIIASTMDDAGDLLALCSTDGVIGLWSLTAARFSTVQTIDLRGQAPILLTFANVPRSGQDLFTLLLVTPDGHLTEFETRGGFHHTRRICKRTILCATIYTSRKGEVGLVFVTITGEVHILALDGSQDKTSEVVAGLDPGPPPGSNPLKIRCIEAVPSLGMIFALRDEEAEIFDFNSRGLVHALRIGHAKPHSFRVMHSALRQCACGAPAVHSLSVAYTEEESDHLIMQTFTLDDCPTSLICLGKPSDNDSHNCQSLASANDSVHIVEPAGAWEAISSLGLVGIRRCDSAPTPSLVASNTDYGFPAPSALASALHERAVRHSELFQSAITATSTSPPTHNTDIDGWQAWALSTSGEFRSRPLGSGSVNDADELLGDNQLFVAAAGPIIKLGKRSVAVGFGNTIKIITLGKETFDGSSTGVDLGAAFHKSKTRRGPGRKLR</sequence>
<evidence type="ECO:0000256" key="12">
    <source>
        <dbReference type="ARBA" id="ARBA00023121"/>
    </source>
</evidence>
<feature type="domain" description="SSD" evidence="17">
    <location>
        <begin position="275"/>
        <end position="433"/>
    </location>
</feature>
<dbReference type="EMBL" id="KV441548">
    <property type="protein sequence ID" value="OAG12837.1"/>
    <property type="molecule type" value="Genomic_DNA"/>
</dbReference>
<feature type="transmembrane region" description="Helical" evidence="16">
    <location>
        <begin position="39"/>
        <end position="59"/>
    </location>
</feature>
<evidence type="ECO:0000256" key="16">
    <source>
        <dbReference type="SAM" id="Phobius"/>
    </source>
</evidence>
<evidence type="ECO:0000313" key="19">
    <source>
        <dbReference type="Proteomes" id="UP000077069"/>
    </source>
</evidence>
<keyword evidence="7" id="KW-0677">Repeat</keyword>
<evidence type="ECO:0000256" key="10">
    <source>
        <dbReference type="ARBA" id="ARBA00023034"/>
    </source>
</evidence>
<dbReference type="RefSeq" id="XP_018043202.1">
    <property type="nucleotide sequence ID" value="XM_018177405.1"/>
</dbReference>
<protein>
    <recommendedName>
        <fullName evidence="4">Sterol regulatory element-binding protein cleavage-activating protein</fullName>
    </recommendedName>
</protein>
<name>A0A177D0S7_9PLEO</name>
<keyword evidence="19" id="KW-1185">Reference proteome</keyword>
<evidence type="ECO:0000256" key="4">
    <source>
        <dbReference type="ARBA" id="ARBA00019541"/>
    </source>
</evidence>
<reference evidence="18 19" key="1">
    <citation type="submission" date="2016-05" db="EMBL/GenBank/DDBJ databases">
        <title>Comparative analysis of secretome profiles of manganese(II)-oxidizing ascomycete fungi.</title>
        <authorList>
            <consortium name="DOE Joint Genome Institute"/>
            <person name="Zeiner C.A."/>
            <person name="Purvine S.O."/>
            <person name="Zink E.M."/>
            <person name="Wu S."/>
            <person name="Pasa-Tolic L."/>
            <person name="Chaput D.L."/>
            <person name="Haridas S."/>
            <person name="Grigoriev I.V."/>
            <person name="Santelli C.M."/>
            <person name="Hansel C.M."/>
        </authorList>
    </citation>
    <scope>NUCLEOTIDE SEQUENCE [LARGE SCALE GENOMIC DNA]</scope>
    <source>
        <strain evidence="18 19">AP3s5-JAC2a</strain>
    </source>
</reference>
<feature type="transmembrane region" description="Helical" evidence="16">
    <location>
        <begin position="339"/>
        <end position="360"/>
    </location>
</feature>
<feature type="transmembrane region" description="Helical" evidence="16">
    <location>
        <begin position="479"/>
        <end position="497"/>
    </location>
</feature>
<dbReference type="SUPFAM" id="SSF50978">
    <property type="entry name" value="WD40 repeat-like"/>
    <property type="match status" value="1"/>
</dbReference>
<dbReference type="OrthoDB" id="1914839at2759"/>
<keyword evidence="8" id="KW-0256">Endoplasmic reticulum</keyword>
<keyword evidence="13 16" id="KW-0472">Membrane</keyword>
<evidence type="ECO:0000256" key="2">
    <source>
        <dbReference type="ARBA" id="ARBA00004653"/>
    </source>
</evidence>
<evidence type="ECO:0000256" key="11">
    <source>
        <dbReference type="ARBA" id="ARBA00023098"/>
    </source>
</evidence>
<gene>
    <name evidence="18" type="ORF">CC84DRAFT_1160096</name>
</gene>
<dbReference type="GO" id="GO:0032934">
    <property type="term" value="F:sterol binding"/>
    <property type="evidence" value="ECO:0007669"/>
    <property type="project" value="InterPro"/>
</dbReference>
<evidence type="ECO:0000256" key="9">
    <source>
        <dbReference type="ARBA" id="ARBA00022989"/>
    </source>
</evidence>
<evidence type="ECO:0000256" key="14">
    <source>
        <dbReference type="ARBA" id="ARBA00023180"/>
    </source>
</evidence>
<keyword evidence="10" id="KW-0333">Golgi apparatus</keyword>
<dbReference type="InterPro" id="IPR015943">
    <property type="entry name" value="WD40/YVTN_repeat-like_dom_sf"/>
</dbReference>
<dbReference type="Proteomes" id="UP000077069">
    <property type="component" value="Unassembled WGS sequence"/>
</dbReference>
<evidence type="ECO:0000256" key="1">
    <source>
        <dbReference type="ARBA" id="ARBA00004477"/>
    </source>
</evidence>
<evidence type="ECO:0000256" key="3">
    <source>
        <dbReference type="ARBA" id="ARBA00007410"/>
    </source>
</evidence>
<keyword evidence="12" id="KW-0446">Lipid-binding</keyword>
<dbReference type="InterPro" id="IPR036322">
    <property type="entry name" value="WD40_repeat_dom_sf"/>
</dbReference>
<dbReference type="GO" id="GO:0032933">
    <property type="term" value="P:SREBP signaling pathway"/>
    <property type="evidence" value="ECO:0007669"/>
    <property type="project" value="InterPro"/>
</dbReference>
<evidence type="ECO:0000256" key="7">
    <source>
        <dbReference type="ARBA" id="ARBA00022737"/>
    </source>
</evidence>
<dbReference type="InterPro" id="IPR053958">
    <property type="entry name" value="HMGCR/SNAP/NPC1-like_SSD"/>
</dbReference>
<dbReference type="GO" id="GO:0045540">
    <property type="term" value="P:regulation of cholesterol biosynthetic process"/>
    <property type="evidence" value="ECO:0007669"/>
    <property type="project" value="TreeGrafter"/>
</dbReference>
<feature type="transmembrane region" description="Helical" evidence="16">
    <location>
        <begin position="408"/>
        <end position="431"/>
    </location>
</feature>
<organism evidence="18 19">
    <name type="scientific">Paraphaeosphaeria sporulosa</name>
    <dbReference type="NCBI Taxonomy" id="1460663"/>
    <lineage>
        <taxon>Eukaryota</taxon>
        <taxon>Fungi</taxon>
        <taxon>Dikarya</taxon>
        <taxon>Ascomycota</taxon>
        <taxon>Pezizomycotina</taxon>
        <taxon>Dothideomycetes</taxon>
        <taxon>Pleosporomycetidae</taxon>
        <taxon>Pleosporales</taxon>
        <taxon>Massarineae</taxon>
        <taxon>Didymosphaeriaceae</taxon>
        <taxon>Paraphaeosphaeria</taxon>
    </lineage>
</organism>
<dbReference type="Gene3D" id="2.130.10.10">
    <property type="entry name" value="YVTN repeat-like/Quinoprotein amine dehydrogenase"/>
    <property type="match status" value="1"/>
</dbReference>
<keyword evidence="11" id="KW-0443">Lipid metabolism</keyword>
<feature type="transmembrane region" description="Helical" evidence="16">
    <location>
        <begin position="602"/>
        <end position="625"/>
    </location>
</feature>
<accession>A0A177D0S7</accession>
<evidence type="ECO:0000256" key="6">
    <source>
        <dbReference type="ARBA" id="ARBA00022692"/>
    </source>
</evidence>
<dbReference type="GeneID" id="28760891"/>
<evidence type="ECO:0000256" key="8">
    <source>
        <dbReference type="ARBA" id="ARBA00022824"/>
    </source>
</evidence>
<dbReference type="InParanoid" id="A0A177D0S7"/>
<evidence type="ECO:0000313" key="18">
    <source>
        <dbReference type="EMBL" id="OAG12837.1"/>
    </source>
</evidence>
<comment type="similarity">
    <text evidence="3">Belongs to the WD repeat SCAP family.</text>
</comment>
<dbReference type="GO" id="GO:0008202">
    <property type="term" value="P:steroid metabolic process"/>
    <property type="evidence" value="ECO:0007669"/>
    <property type="project" value="UniProtKB-KW"/>
</dbReference>
<comment type="subcellular location">
    <subcellularLocation>
        <location evidence="1">Endoplasmic reticulum membrane</location>
        <topology evidence="1">Multi-pass membrane protein</topology>
    </subcellularLocation>
    <subcellularLocation>
        <location evidence="2">Golgi apparatus membrane</location>
        <topology evidence="2">Multi-pass membrane protein</topology>
    </subcellularLocation>
</comment>
<dbReference type="InterPro" id="IPR030225">
    <property type="entry name" value="SCAP"/>
</dbReference>
<dbReference type="AlphaFoldDB" id="A0A177D0S7"/>
<dbReference type="PANTHER" id="PTHR46378">
    <property type="entry name" value="STEROL REGULATORY ELEMENT-BINDING PROTEIN CLEAVAGE-ACTIVATING PROTEIN"/>
    <property type="match status" value="1"/>
</dbReference>
<evidence type="ECO:0000256" key="13">
    <source>
        <dbReference type="ARBA" id="ARBA00023136"/>
    </source>
</evidence>
<evidence type="ECO:0000256" key="15">
    <source>
        <dbReference type="ARBA" id="ARBA00023221"/>
    </source>
</evidence>
<dbReference type="InterPro" id="IPR000731">
    <property type="entry name" value="SSD"/>
</dbReference>
<dbReference type="STRING" id="1460663.A0A177D0S7"/>
<keyword evidence="5" id="KW-0853">WD repeat</keyword>
<dbReference type="PANTHER" id="PTHR46378:SF1">
    <property type="entry name" value="STEROL REGULATORY ELEMENT-BINDING PROTEIN CLEAVAGE-ACTIVATING PROTEIN"/>
    <property type="match status" value="1"/>
</dbReference>
<dbReference type="GO" id="GO:0032936">
    <property type="term" value="C:SREBP-SCAP complex"/>
    <property type="evidence" value="ECO:0007669"/>
    <property type="project" value="TreeGrafter"/>
</dbReference>
<feature type="transmembrane region" description="Helical" evidence="16">
    <location>
        <begin position="303"/>
        <end position="327"/>
    </location>
</feature>
<keyword evidence="15" id="KW-0753">Steroid metabolism</keyword>
<dbReference type="GO" id="GO:0000139">
    <property type="term" value="C:Golgi membrane"/>
    <property type="evidence" value="ECO:0007669"/>
    <property type="project" value="UniProtKB-SubCell"/>
</dbReference>
<keyword evidence="6 16" id="KW-0812">Transmembrane</keyword>
<dbReference type="PROSITE" id="PS50156">
    <property type="entry name" value="SSD"/>
    <property type="match status" value="1"/>
</dbReference>